<name>A0ABS1J1X1_9FIRM</name>
<accession>A0ABS1J1X1</accession>
<dbReference type="InterPro" id="IPR045851">
    <property type="entry name" value="AMP-bd_C_sf"/>
</dbReference>
<dbReference type="PROSITE" id="PS00455">
    <property type="entry name" value="AMP_BINDING"/>
    <property type="match status" value="1"/>
</dbReference>
<dbReference type="PANTHER" id="PTHR43272:SF33">
    <property type="entry name" value="AMP-BINDING DOMAIN-CONTAINING PROTEIN-RELATED"/>
    <property type="match status" value="1"/>
</dbReference>
<evidence type="ECO:0000256" key="3">
    <source>
        <dbReference type="ARBA" id="ARBA00024484"/>
    </source>
</evidence>
<comment type="catalytic activity">
    <reaction evidence="3">
        <text>a long-chain fatty acid + ATP + CoA = a long-chain fatty acyl-CoA + AMP + diphosphate</text>
        <dbReference type="Rhea" id="RHEA:15421"/>
        <dbReference type="ChEBI" id="CHEBI:30616"/>
        <dbReference type="ChEBI" id="CHEBI:33019"/>
        <dbReference type="ChEBI" id="CHEBI:57287"/>
        <dbReference type="ChEBI" id="CHEBI:57560"/>
        <dbReference type="ChEBI" id="CHEBI:83139"/>
        <dbReference type="ChEBI" id="CHEBI:456215"/>
        <dbReference type="EC" id="6.2.1.3"/>
    </reaction>
    <physiologicalReaction direction="left-to-right" evidence="3">
        <dbReference type="Rhea" id="RHEA:15422"/>
    </physiologicalReaction>
</comment>
<dbReference type="Proteomes" id="UP000604730">
    <property type="component" value="Unassembled WGS sequence"/>
</dbReference>
<keyword evidence="7" id="KW-1185">Reference proteome</keyword>
<dbReference type="SUPFAM" id="SSF56801">
    <property type="entry name" value="Acetyl-CoA synthetase-like"/>
    <property type="match status" value="1"/>
</dbReference>
<evidence type="ECO:0000256" key="4">
    <source>
        <dbReference type="SAM" id="Phobius"/>
    </source>
</evidence>
<keyword evidence="4" id="KW-0472">Membrane</keyword>
<dbReference type="InterPro" id="IPR042099">
    <property type="entry name" value="ANL_N_sf"/>
</dbReference>
<dbReference type="InterPro" id="IPR020845">
    <property type="entry name" value="AMP-binding_CS"/>
</dbReference>
<evidence type="ECO:0000256" key="2">
    <source>
        <dbReference type="ARBA" id="ARBA00022840"/>
    </source>
</evidence>
<comment type="caution">
    <text evidence="6">The sequence shown here is derived from an EMBL/GenBank/DDBJ whole genome shotgun (WGS) entry which is preliminary data.</text>
</comment>
<keyword evidence="4" id="KW-1133">Transmembrane helix</keyword>
<feature type="transmembrane region" description="Helical" evidence="4">
    <location>
        <begin position="67"/>
        <end position="90"/>
    </location>
</feature>
<dbReference type="PANTHER" id="PTHR43272">
    <property type="entry name" value="LONG-CHAIN-FATTY-ACID--COA LIGASE"/>
    <property type="match status" value="1"/>
</dbReference>
<keyword evidence="2" id="KW-0067">ATP-binding</keyword>
<feature type="domain" description="AMP-dependent synthetase/ligase" evidence="5">
    <location>
        <begin position="28"/>
        <end position="357"/>
    </location>
</feature>
<sequence>MGNKVAEILIKNHEKWKEHQYIFEKVEGEFVPHTYGDFYEDVLRAASYLKEEGLTGKRIAIFGANSYAFMVADIAVMAYTGCSVMFAAQWTKKELLHIMKTVDVDAVLYDSSKEEVFLDFDATNREIKLISFTKLLENEKKSRPAPYPVNDGVCSRIVFSSGTTGVPKAVMLSQKNMFVNLENLLKRALMTKEDSAYLFLPLSNTYGGLCNFIYSLYTGMKIYLCSDKNKIVEELLEVKPTILSTVPIFLEKIYLAKREKGISAKTLLGGRARIVFCGGAILEPHIREMMAEEGIILLNAYGLSETASLISVEYPGEQEVGSVGTVFENQNVRIDEDDENGVGEILVKGENIFIGYYGREDYYRKFFTKDGYFRTGDMGYLRGNKLFFTGRKKRVIIGKNARNIYPEEIEAVILEVTKAENCKVFERDEKICAAIYTNIEADAKALLTVINENLPKYCHLAECEIVRNHLDRKWK</sequence>
<protein>
    <submittedName>
        <fullName evidence="6">AMP-binding protein</fullName>
    </submittedName>
</protein>
<gene>
    <name evidence="6" type="ORF">JJN12_10285</name>
</gene>
<evidence type="ECO:0000313" key="6">
    <source>
        <dbReference type="EMBL" id="MBK5898159.1"/>
    </source>
</evidence>
<dbReference type="InterPro" id="IPR000873">
    <property type="entry name" value="AMP-dep_synth/lig_dom"/>
</dbReference>
<dbReference type="Gene3D" id="3.30.300.30">
    <property type="match status" value="1"/>
</dbReference>
<keyword evidence="1" id="KW-0547">Nucleotide-binding</keyword>
<dbReference type="Gene3D" id="3.40.50.12780">
    <property type="entry name" value="N-terminal domain of ligase-like"/>
    <property type="match status" value="1"/>
</dbReference>
<dbReference type="EMBL" id="JAEPRJ010000001">
    <property type="protein sequence ID" value="MBK5898159.1"/>
    <property type="molecule type" value="Genomic_DNA"/>
</dbReference>
<dbReference type="RefSeq" id="WP_208429594.1">
    <property type="nucleotide sequence ID" value="NZ_JAEPRJ010000001.1"/>
</dbReference>
<reference evidence="6 7" key="1">
    <citation type="submission" date="2021-01" db="EMBL/GenBank/DDBJ databases">
        <title>Isolation and description of Catonella massiliensis sp. nov., a novel Catonella species, isolated from a stable periodontitis subject.</title>
        <authorList>
            <person name="Antezack A."/>
            <person name="Boxberger M."/>
            <person name="La Scola B."/>
            <person name="Monnet-Corti V."/>
        </authorList>
    </citation>
    <scope>NUCLEOTIDE SEQUENCE [LARGE SCALE GENOMIC DNA]</scope>
    <source>
        <strain evidence="6 7">Marseille-Q4567</strain>
    </source>
</reference>
<proteinExistence type="predicted"/>
<evidence type="ECO:0000259" key="5">
    <source>
        <dbReference type="Pfam" id="PF00501"/>
    </source>
</evidence>
<keyword evidence="4" id="KW-0812">Transmembrane</keyword>
<evidence type="ECO:0000313" key="7">
    <source>
        <dbReference type="Proteomes" id="UP000604730"/>
    </source>
</evidence>
<dbReference type="Pfam" id="PF00501">
    <property type="entry name" value="AMP-binding"/>
    <property type="match status" value="1"/>
</dbReference>
<organism evidence="6 7">
    <name type="scientific">Catonella massiliensis</name>
    <dbReference type="NCBI Taxonomy" id="2799636"/>
    <lineage>
        <taxon>Bacteria</taxon>
        <taxon>Bacillati</taxon>
        <taxon>Bacillota</taxon>
        <taxon>Clostridia</taxon>
        <taxon>Lachnospirales</taxon>
        <taxon>Lachnospiraceae</taxon>
        <taxon>Catonella</taxon>
    </lineage>
</organism>
<evidence type="ECO:0000256" key="1">
    <source>
        <dbReference type="ARBA" id="ARBA00022741"/>
    </source>
</evidence>